<evidence type="ECO:0000256" key="2">
    <source>
        <dbReference type="ARBA" id="ARBA00004496"/>
    </source>
</evidence>
<feature type="compositionally biased region" description="Basic and acidic residues" evidence="14">
    <location>
        <begin position="391"/>
        <end position="402"/>
    </location>
</feature>
<feature type="active site" description="Proton donor/acceptor" evidence="13">
    <location>
        <position position="1160"/>
    </location>
</feature>
<comment type="similarity">
    <text evidence="3 13">Belongs to the peptidase M14 family.</text>
</comment>
<dbReference type="InterPro" id="IPR040626">
    <property type="entry name" value="Pepdidase_M14_N"/>
</dbReference>
<comment type="catalytic activity">
    <reaction evidence="11">
        <text>C-terminal L-alpha-aminoacyl-L-glutamyl-L-glutamyl-[tubulin] + H2O = C-terminal L-alpha-aminoacyl-L-glutamyl-[tubulin] + L-glutamate</text>
        <dbReference type="Rhea" id="RHEA:63792"/>
        <dbReference type="Rhea" id="RHEA-COMP:16435"/>
        <dbReference type="Rhea" id="RHEA-COMP:16436"/>
        <dbReference type="ChEBI" id="CHEBI:15377"/>
        <dbReference type="ChEBI" id="CHEBI:29985"/>
        <dbReference type="ChEBI" id="CHEBI:149555"/>
        <dbReference type="ChEBI" id="CHEBI:149556"/>
        <dbReference type="EC" id="3.4.17.24"/>
    </reaction>
    <physiologicalReaction direction="left-to-right" evidence="11">
        <dbReference type="Rhea" id="RHEA:63793"/>
    </physiologicalReaction>
</comment>
<evidence type="ECO:0000256" key="11">
    <source>
        <dbReference type="ARBA" id="ARBA00024524"/>
    </source>
</evidence>
<name>A0A914BP34_PATMI</name>
<dbReference type="Proteomes" id="UP000887568">
    <property type="component" value="Unplaced"/>
</dbReference>
<dbReference type="Pfam" id="PF00246">
    <property type="entry name" value="Peptidase_M14"/>
    <property type="match status" value="1"/>
</dbReference>
<dbReference type="Gene3D" id="2.60.40.3120">
    <property type="match status" value="1"/>
</dbReference>
<dbReference type="EC" id="3.4.17.24" evidence="12"/>
<dbReference type="GO" id="GO:0005737">
    <property type="term" value="C:cytoplasm"/>
    <property type="evidence" value="ECO:0007669"/>
    <property type="project" value="UniProtKB-SubCell"/>
</dbReference>
<dbReference type="FunFam" id="2.60.40.3120:FF:000001">
    <property type="entry name" value="cytosolic carboxypeptidase 1 isoform X1"/>
    <property type="match status" value="1"/>
</dbReference>
<dbReference type="GeneID" id="119745443"/>
<comment type="cofactor">
    <cofactor evidence="1">
        <name>Zn(2+)</name>
        <dbReference type="ChEBI" id="CHEBI:29105"/>
    </cofactor>
</comment>
<dbReference type="InterPro" id="IPR016024">
    <property type="entry name" value="ARM-type_fold"/>
</dbReference>
<evidence type="ECO:0000256" key="5">
    <source>
        <dbReference type="ARBA" id="ARBA00022645"/>
    </source>
</evidence>
<dbReference type="EnsemblMetazoa" id="XM_038221792.1">
    <property type="protein sequence ID" value="XP_038077720.1"/>
    <property type="gene ID" value="LOC119745443"/>
</dbReference>
<feature type="compositionally biased region" description="Polar residues" evidence="14">
    <location>
        <begin position="558"/>
        <end position="576"/>
    </location>
</feature>
<dbReference type="InterPro" id="IPR011989">
    <property type="entry name" value="ARM-like"/>
</dbReference>
<keyword evidence="6" id="KW-0645">Protease</keyword>
<evidence type="ECO:0000256" key="7">
    <source>
        <dbReference type="ARBA" id="ARBA00022723"/>
    </source>
</evidence>
<accession>A0A914BP34</accession>
<feature type="compositionally biased region" description="Acidic residues" evidence="14">
    <location>
        <begin position="1273"/>
        <end position="1285"/>
    </location>
</feature>
<dbReference type="GO" id="GO:0004181">
    <property type="term" value="F:metallocarboxypeptidase activity"/>
    <property type="evidence" value="ECO:0007669"/>
    <property type="project" value="InterPro"/>
</dbReference>
<dbReference type="InterPro" id="IPR050821">
    <property type="entry name" value="Cytosolic_carboxypeptidase"/>
</dbReference>
<feature type="compositionally biased region" description="Polar residues" evidence="14">
    <location>
        <begin position="595"/>
        <end position="611"/>
    </location>
</feature>
<dbReference type="Gene3D" id="3.40.630.10">
    <property type="entry name" value="Zn peptidases"/>
    <property type="match status" value="1"/>
</dbReference>
<evidence type="ECO:0000256" key="1">
    <source>
        <dbReference type="ARBA" id="ARBA00001947"/>
    </source>
</evidence>
<feature type="compositionally biased region" description="Acidic residues" evidence="14">
    <location>
        <begin position="359"/>
        <end position="376"/>
    </location>
</feature>
<evidence type="ECO:0000313" key="17">
    <source>
        <dbReference type="Proteomes" id="UP000887568"/>
    </source>
</evidence>
<keyword evidence="9" id="KW-0862">Zinc</keyword>
<evidence type="ECO:0000256" key="3">
    <source>
        <dbReference type="ARBA" id="ARBA00005988"/>
    </source>
</evidence>
<proteinExistence type="inferred from homology"/>
<protein>
    <recommendedName>
        <fullName evidence="12">tubulin-glutamate carboxypeptidase</fullName>
        <ecNumber evidence="12">3.4.17.24</ecNumber>
    </recommendedName>
</protein>
<organism evidence="16 17">
    <name type="scientific">Patiria miniata</name>
    <name type="common">Bat star</name>
    <name type="synonym">Asterina miniata</name>
    <dbReference type="NCBI Taxonomy" id="46514"/>
    <lineage>
        <taxon>Eukaryota</taxon>
        <taxon>Metazoa</taxon>
        <taxon>Echinodermata</taxon>
        <taxon>Eleutherozoa</taxon>
        <taxon>Asterozoa</taxon>
        <taxon>Asteroidea</taxon>
        <taxon>Valvatacea</taxon>
        <taxon>Valvatida</taxon>
        <taxon>Asterinidae</taxon>
        <taxon>Patiria</taxon>
    </lineage>
</organism>
<dbReference type="OrthoDB" id="10253041at2759"/>
<comment type="subcellular location">
    <subcellularLocation>
        <location evidence="2">Cytoplasm</location>
    </subcellularLocation>
</comment>
<evidence type="ECO:0000256" key="9">
    <source>
        <dbReference type="ARBA" id="ARBA00022833"/>
    </source>
</evidence>
<feature type="region of interest" description="Disordered" evidence="14">
    <location>
        <begin position="353"/>
        <end position="402"/>
    </location>
</feature>
<dbReference type="GO" id="GO:0008270">
    <property type="term" value="F:zinc ion binding"/>
    <property type="evidence" value="ECO:0007669"/>
    <property type="project" value="InterPro"/>
</dbReference>
<dbReference type="SUPFAM" id="SSF53187">
    <property type="entry name" value="Zn-dependent exopeptidases"/>
    <property type="match status" value="1"/>
</dbReference>
<keyword evidence="17" id="KW-1185">Reference proteome</keyword>
<feature type="region of interest" description="Disordered" evidence="14">
    <location>
        <begin position="544"/>
        <end position="625"/>
    </location>
</feature>
<dbReference type="OMA" id="LEYNMPS"/>
<reference evidence="16" key="1">
    <citation type="submission" date="2022-11" db="UniProtKB">
        <authorList>
            <consortium name="EnsemblMetazoa"/>
        </authorList>
    </citation>
    <scope>IDENTIFICATION</scope>
</reference>
<dbReference type="PANTHER" id="PTHR12756:SF11">
    <property type="entry name" value="CYTOSOLIC CARBOXYPEPTIDASE 1"/>
    <property type="match status" value="1"/>
</dbReference>
<evidence type="ECO:0000256" key="13">
    <source>
        <dbReference type="PROSITE-ProRule" id="PRU01379"/>
    </source>
</evidence>
<evidence type="ECO:0000259" key="15">
    <source>
        <dbReference type="PROSITE" id="PS52035"/>
    </source>
</evidence>
<evidence type="ECO:0000256" key="6">
    <source>
        <dbReference type="ARBA" id="ARBA00022670"/>
    </source>
</evidence>
<keyword evidence="4" id="KW-0963">Cytoplasm</keyword>
<feature type="region of interest" description="Disordered" evidence="14">
    <location>
        <begin position="1257"/>
        <end position="1317"/>
    </location>
</feature>
<dbReference type="Gene3D" id="1.25.10.10">
    <property type="entry name" value="Leucine-rich Repeat Variant"/>
    <property type="match status" value="1"/>
</dbReference>
<feature type="compositionally biased region" description="Acidic residues" evidence="14">
    <location>
        <begin position="423"/>
        <end position="433"/>
    </location>
</feature>
<dbReference type="InterPro" id="IPR000834">
    <property type="entry name" value="Peptidase_M14"/>
</dbReference>
<evidence type="ECO:0000313" key="16">
    <source>
        <dbReference type="EnsemblMetazoa" id="XP_038077720.1"/>
    </source>
</evidence>
<keyword evidence="5" id="KW-0121">Carboxypeptidase</keyword>
<keyword evidence="10" id="KW-0482">Metalloprotease</keyword>
<dbReference type="RefSeq" id="XP_038077720.1">
    <property type="nucleotide sequence ID" value="XM_038221792.1"/>
</dbReference>
<feature type="region of interest" description="Disordered" evidence="14">
    <location>
        <begin position="738"/>
        <end position="759"/>
    </location>
</feature>
<dbReference type="InterPro" id="IPR033852">
    <property type="entry name" value="CBPC1/4"/>
</dbReference>
<evidence type="ECO:0000256" key="8">
    <source>
        <dbReference type="ARBA" id="ARBA00022801"/>
    </source>
</evidence>
<feature type="region of interest" description="Disordered" evidence="14">
    <location>
        <begin position="423"/>
        <end position="479"/>
    </location>
</feature>
<keyword evidence="8" id="KW-0378">Hydrolase</keyword>
<dbReference type="Pfam" id="PF18027">
    <property type="entry name" value="Pepdidase_M14_N"/>
    <property type="match status" value="1"/>
</dbReference>
<dbReference type="PANTHER" id="PTHR12756">
    <property type="entry name" value="CYTOSOLIC CARBOXYPEPTIDASE"/>
    <property type="match status" value="1"/>
</dbReference>
<feature type="compositionally biased region" description="Polar residues" evidence="14">
    <location>
        <begin position="444"/>
        <end position="453"/>
    </location>
</feature>
<evidence type="ECO:0000256" key="12">
    <source>
        <dbReference type="ARBA" id="ARBA00026108"/>
    </source>
</evidence>
<dbReference type="Pfam" id="PF25571">
    <property type="entry name" value="TPR_CCP1_N"/>
    <property type="match status" value="1"/>
</dbReference>
<keyword evidence="7" id="KW-0479">Metal-binding</keyword>
<dbReference type="CDD" id="cd06906">
    <property type="entry name" value="M14_Nna1"/>
    <property type="match status" value="1"/>
</dbReference>
<feature type="domain" description="Peptidase M14" evidence="15">
    <location>
        <begin position="905"/>
        <end position="1196"/>
    </location>
</feature>
<sequence>MSKGKMDKSLSTPGSRIGTLLYSLEKLNSSSSDDIEQMRYTTAKILNCTKDQEPVRKQIMSKTTNGLEILFSTLESSTDNHVSFHVVSTLVELLYTGKRASVFVSHGATQVLLAALATASRAQPVSEELMVTLHHVLSKIGPKDRKFGVKARLSGALAITFGLVRTNTANFEILQPTLQVLKIYATNSVNASYLGKSGAVNCMFRILSVCGRKHNTTLRLALDILCQLVKSKSNAARAVGQGGVTMLLTMMCDWQRNDARNRHVKIRKAILNTLKNITVLKSGKKAFIDSNGIKVLYDIAQENTASHCKELDSLVNLISVILRKCSPRNRLPVTTIKSCVPFSLPASTVGLLATRPEREGDDVIDDSDDQDDDISSSDEQKDNEQEQDGTESDKQSEVPKRLPEDLAMYEHFFRELTDYEEFLQEESDSDQETGDCQPILIPTAGSSSSSTNAHPHRTHSSSLLVSRTRPSKQLRENRLSLPNLSRMSSLVNSSTGQPLDEPQPIQTLAVNVSGIRLDPSLLDTQPEPKHSRTLCKSVAADSSNGIDMTIKGGRASFTVGNPNRSPKQATSSNRYNLRSPPKLRKLSRSLTSLKQTASDHTSRPGSRQSSKWKLDPELEETQQDTLRASMTISRMTLRTPESQPQHCVSPESDSISLDDYSSELYADLMCKTKRVLPFRRIAQPELRGHKSPASPELFFEKSPGVQRAMIFEDIDRVIHPDKVIDRVVFDLDTEVRTRGSGSEATSSSELSSDSSARRNSSLEESTLTFDSQFECGNLRKAIQVRQYEYDLLLNSDINSNHHHQWFYFEVSSMRADVQYRLNVINCEKTNSQFNYGMQPVLYSVREAMEGRPHWVRAGIDICYYKNNFARSSLATGGQKGKSYYTFAFTLIFQYTNDICYLAYHYPFTYTMMKVHLLKLEASLGEWSNIYYRNQSLCDTLGGNSCPLLTITSNPSTLDKEGVTQFRLRPYILLSSRVHPGESNSSWVMKGVLKYLLSSHPTAQLLRDTYIFKIIPMLNPDGVINGSHRCSLTGEDLNRRWDSPNPDLHPTIYHTKGLLQYLAMCSRSPLVFCDFHGHSRRKNVFMYGCSEAQSQLADDVAAINGNKQEDTSYKTLPRILNQSAPAFSLSSCSFVVEKAKEATARVVVWKELRVPRSYTMESTYCGCDQGQYKGFQITTAMLEEMGQKFCEGLLRLITRRSSERLLSDKSPSQTSLSSTRIFPGSVNLAVTKDEDDYGSPGEDVDALLQASVRLKELSAGQQCTRRKRPSNDLESGEDEEDDEENYVSEGSDNGACEKNSDEGTEDISPEVGGTELGD</sequence>
<dbReference type="SUPFAM" id="SSF48371">
    <property type="entry name" value="ARM repeat"/>
    <property type="match status" value="1"/>
</dbReference>
<evidence type="ECO:0000256" key="10">
    <source>
        <dbReference type="ARBA" id="ARBA00023049"/>
    </source>
</evidence>
<evidence type="ECO:0000256" key="4">
    <source>
        <dbReference type="ARBA" id="ARBA00022490"/>
    </source>
</evidence>
<evidence type="ECO:0000256" key="14">
    <source>
        <dbReference type="SAM" id="MobiDB-lite"/>
    </source>
</evidence>
<dbReference type="GO" id="GO:0006508">
    <property type="term" value="P:proteolysis"/>
    <property type="evidence" value="ECO:0007669"/>
    <property type="project" value="UniProtKB-KW"/>
</dbReference>
<dbReference type="PROSITE" id="PS52035">
    <property type="entry name" value="PEPTIDASE_M14"/>
    <property type="match status" value="1"/>
</dbReference>